<dbReference type="EMBL" id="BONR01000001">
    <property type="protein sequence ID" value="GIG53249.1"/>
    <property type="molecule type" value="Genomic_DNA"/>
</dbReference>
<evidence type="ECO:0000313" key="5">
    <source>
        <dbReference type="Proteomes" id="UP000652354"/>
    </source>
</evidence>
<feature type="domain" description="M23ase beta-sheet core" evidence="3">
    <location>
        <begin position="58"/>
        <end position="152"/>
    </location>
</feature>
<dbReference type="GO" id="GO:0004222">
    <property type="term" value="F:metalloendopeptidase activity"/>
    <property type="evidence" value="ECO:0007669"/>
    <property type="project" value="TreeGrafter"/>
</dbReference>
<proteinExistence type="predicted"/>
<dbReference type="Pfam" id="PF01551">
    <property type="entry name" value="Peptidase_M23"/>
    <property type="match status" value="1"/>
</dbReference>
<name>A0A919Q045_9MICO</name>
<dbReference type="Proteomes" id="UP000652354">
    <property type="component" value="Unassembled WGS sequence"/>
</dbReference>
<evidence type="ECO:0000256" key="1">
    <source>
        <dbReference type="ARBA" id="ARBA00022729"/>
    </source>
</evidence>
<gene>
    <name evidence="4" type="ORF">Dac01nite_00010</name>
</gene>
<sequence length="174" mass="18332">MRRPCWPLLLAIALTAALVVRAPAEALEWRPAEPYLSPVTPVLALDVARIPVHEWLPGHRGIDLAAAHGQPVVAPAPGTVTFAGIVVNRPVLTVTHDDGARTSLEPVDATVEVGTRVVAGAPIGTVAQTPGHCVPVACVHWGVRVGERYVDPLDVLAGFGPVRLLPRDRGAFVT</sequence>
<feature type="signal peptide" evidence="2">
    <location>
        <begin position="1"/>
        <end position="26"/>
    </location>
</feature>
<dbReference type="PANTHER" id="PTHR21666">
    <property type="entry name" value="PEPTIDASE-RELATED"/>
    <property type="match status" value="1"/>
</dbReference>
<keyword evidence="5" id="KW-1185">Reference proteome</keyword>
<dbReference type="InterPro" id="IPR016047">
    <property type="entry name" value="M23ase_b-sheet_dom"/>
</dbReference>
<accession>A0A919Q045</accession>
<organism evidence="4 5">
    <name type="scientific">Demequina activiva</name>
    <dbReference type="NCBI Taxonomy" id="1582364"/>
    <lineage>
        <taxon>Bacteria</taxon>
        <taxon>Bacillati</taxon>
        <taxon>Actinomycetota</taxon>
        <taxon>Actinomycetes</taxon>
        <taxon>Micrococcales</taxon>
        <taxon>Demequinaceae</taxon>
        <taxon>Demequina</taxon>
    </lineage>
</organism>
<evidence type="ECO:0000259" key="3">
    <source>
        <dbReference type="Pfam" id="PF01551"/>
    </source>
</evidence>
<dbReference type="PANTHER" id="PTHR21666:SF289">
    <property type="entry name" value="L-ALA--D-GLU ENDOPEPTIDASE"/>
    <property type="match status" value="1"/>
</dbReference>
<dbReference type="InterPro" id="IPR050570">
    <property type="entry name" value="Cell_wall_metabolism_enzyme"/>
</dbReference>
<protein>
    <submittedName>
        <fullName evidence="4">Peptidase</fullName>
    </submittedName>
</protein>
<dbReference type="InterPro" id="IPR011055">
    <property type="entry name" value="Dup_hybrid_motif"/>
</dbReference>
<keyword evidence="1 2" id="KW-0732">Signal</keyword>
<dbReference type="AlphaFoldDB" id="A0A919Q045"/>
<dbReference type="RefSeq" id="WP_203652735.1">
    <property type="nucleotide sequence ID" value="NZ_BONR01000001.1"/>
</dbReference>
<comment type="caution">
    <text evidence="4">The sequence shown here is derived from an EMBL/GenBank/DDBJ whole genome shotgun (WGS) entry which is preliminary data.</text>
</comment>
<evidence type="ECO:0000313" key="4">
    <source>
        <dbReference type="EMBL" id="GIG53249.1"/>
    </source>
</evidence>
<feature type="chain" id="PRO_5037893580" evidence="2">
    <location>
        <begin position="27"/>
        <end position="174"/>
    </location>
</feature>
<dbReference type="SUPFAM" id="SSF51261">
    <property type="entry name" value="Duplicated hybrid motif"/>
    <property type="match status" value="1"/>
</dbReference>
<dbReference type="CDD" id="cd12797">
    <property type="entry name" value="M23_peptidase"/>
    <property type="match status" value="1"/>
</dbReference>
<dbReference type="Gene3D" id="2.70.70.10">
    <property type="entry name" value="Glucose Permease (Domain IIA)"/>
    <property type="match status" value="1"/>
</dbReference>
<evidence type="ECO:0000256" key="2">
    <source>
        <dbReference type="SAM" id="SignalP"/>
    </source>
</evidence>
<reference evidence="4" key="1">
    <citation type="submission" date="2021-01" db="EMBL/GenBank/DDBJ databases">
        <title>Whole genome shotgun sequence of Demequina activiva NBRC 110675.</title>
        <authorList>
            <person name="Komaki H."/>
            <person name="Tamura T."/>
        </authorList>
    </citation>
    <scope>NUCLEOTIDE SEQUENCE</scope>
    <source>
        <strain evidence="4">NBRC 110675</strain>
    </source>
</reference>